<dbReference type="RefSeq" id="WP_145283136.1">
    <property type="nucleotide sequence ID" value="NZ_CP036291.1"/>
</dbReference>
<dbReference type="OrthoDB" id="257265at2"/>
<gene>
    <name evidence="2" type="ORF">Pla175_17060</name>
</gene>
<evidence type="ECO:0000313" key="2">
    <source>
        <dbReference type="EMBL" id="QDU88331.1"/>
    </source>
</evidence>
<name>A0A518DA19_9BACT</name>
<evidence type="ECO:0008006" key="4">
    <source>
        <dbReference type="Google" id="ProtNLM"/>
    </source>
</evidence>
<protein>
    <recommendedName>
        <fullName evidence="4">Ser-Thr-rich glycosyl-phosphatidyl-inositol-anchored membrane family protein</fullName>
    </recommendedName>
</protein>
<sequence length="533" mass="56758">MAGAQIAETDLPAAVYWGQDVFVIPYQWSPETDPSMATEVVLYGSTDRGVTWQEVTRARPDVRSFVYRAAADGEFCFCVKTLDRNGRSWPAGACVTELRVVVDTSIPRLGKLESSRRGAQVAVEAKIEEPNLDRAAVTIAVRSTLNPDWQSLPVDIQPTAGGATVRASVPSNMTGDFEARLSARDAAGNPAAIGAVFNARLIAESGSPFQSVAASSSGPPPSDAWPARARVESPAGMIANPFDSPHAMAPPSPAPASATAQPGPRLEAETSSGWRSAPADAWPAERDSMPIQTTRAPAPRGGPFRSASLQQTAPTSDCVYSATPRFALEYDLSSVGPWGVERIEVWCTEDGGKTWRQNAIDSDNRSPAHVETPGAGEYGFRIVVHSVGGLDPARPMPGDAPEVRVIVDVTPPEAAITGAAQGEGYFGDHLILRWEASDRQLADRPVTLSYSSRPDGPWSPIAANLENTGRFAWKIQRHLPNAVFIRLEARDAAGNRRAAVTPQPIPVSLPEASGQIRGIRPVAADPSAWPAAR</sequence>
<evidence type="ECO:0000313" key="3">
    <source>
        <dbReference type="Proteomes" id="UP000317429"/>
    </source>
</evidence>
<dbReference type="KEGG" id="pnd:Pla175_17060"/>
<feature type="compositionally biased region" description="Low complexity" evidence="1">
    <location>
        <begin position="255"/>
        <end position="264"/>
    </location>
</feature>
<proteinExistence type="predicted"/>
<dbReference type="Proteomes" id="UP000317429">
    <property type="component" value="Chromosome"/>
</dbReference>
<keyword evidence="3" id="KW-1185">Reference proteome</keyword>
<accession>A0A518DA19</accession>
<feature type="region of interest" description="Disordered" evidence="1">
    <location>
        <begin position="236"/>
        <end position="310"/>
    </location>
</feature>
<evidence type="ECO:0000256" key="1">
    <source>
        <dbReference type="SAM" id="MobiDB-lite"/>
    </source>
</evidence>
<dbReference type="AlphaFoldDB" id="A0A518DA19"/>
<dbReference type="EMBL" id="CP036291">
    <property type="protein sequence ID" value="QDU88331.1"/>
    <property type="molecule type" value="Genomic_DNA"/>
</dbReference>
<dbReference type="SUPFAM" id="SSF110296">
    <property type="entry name" value="Oligoxyloglucan reducing end-specific cellobiohydrolase"/>
    <property type="match status" value="1"/>
</dbReference>
<organism evidence="2 3">
    <name type="scientific">Pirellulimonas nuda</name>
    <dbReference type="NCBI Taxonomy" id="2528009"/>
    <lineage>
        <taxon>Bacteria</taxon>
        <taxon>Pseudomonadati</taxon>
        <taxon>Planctomycetota</taxon>
        <taxon>Planctomycetia</taxon>
        <taxon>Pirellulales</taxon>
        <taxon>Lacipirellulaceae</taxon>
        <taxon>Pirellulimonas</taxon>
    </lineage>
</organism>
<reference evidence="2 3" key="1">
    <citation type="submission" date="2019-02" db="EMBL/GenBank/DDBJ databases">
        <title>Deep-cultivation of Planctomycetes and their phenomic and genomic characterization uncovers novel biology.</title>
        <authorList>
            <person name="Wiegand S."/>
            <person name="Jogler M."/>
            <person name="Boedeker C."/>
            <person name="Pinto D."/>
            <person name="Vollmers J."/>
            <person name="Rivas-Marin E."/>
            <person name="Kohn T."/>
            <person name="Peeters S.H."/>
            <person name="Heuer A."/>
            <person name="Rast P."/>
            <person name="Oberbeckmann S."/>
            <person name="Bunk B."/>
            <person name="Jeske O."/>
            <person name="Meyerdierks A."/>
            <person name="Storesund J.E."/>
            <person name="Kallscheuer N."/>
            <person name="Luecker S."/>
            <person name="Lage O.M."/>
            <person name="Pohl T."/>
            <person name="Merkel B.J."/>
            <person name="Hornburger P."/>
            <person name="Mueller R.-W."/>
            <person name="Bruemmer F."/>
            <person name="Labrenz M."/>
            <person name="Spormann A.M."/>
            <person name="Op den Camp H."/>
            <person name="Overmann J."/>
            <person name="Amann R."/>
            <person name="Jetten M.S.M."/>
            <person name="Mascher T."/>
            <person name="Medema M.H."/>
            <person name="Devos D.P."/>
            <person name="Kaster A.-K."/>
            <person name="Ovreas L."/>
            <person name="Rohde M."/>
            <person name="Galperin M.Y."/>
            <person name="Jogler C."/>
        </authorList>
    </citation>
    <scope>NUCLEOTIDE SEQUENCE [LARGE SCALE GENOMIC DNA]</scope>
    <source>
        <strain evidence="2 3">Pla175</strain>
    </source>
</reference>